<dbReference type="RefSeq" id="WP_369868725.1">
    <property type="nucleotide sequence ID" value="NZ_JBGFFE010000007.1"/>
</dbReference>
<organism evidence="3 4">
    <name type="scientific">Clostridium lapidicellarium</name>
    <dbReference type="NCBI Taxonomy" id="3240931"/>
    <lineage>
        <taxon>Bacteria</taxon>
        <taxon>Bacillati</taxon>
        <taxon>Bacillota</taxon>
        <taxon>Clostridia</taxon>
        <taxon>Eubacteriales</taxon>
        <taxon>Clostridiaceae</taxon>
        <taxon>Clostridium</taxon>
    </lineage>
</organism>
<dbReference type="Proteomes" id="UP001565220">
    <property type="component" value="Unassembled WGS sequence"/>
</dbReference>
<dbReference type="EMBL" id="JBGFFE010000007">
    <property type="protein sequence ID" value="MEY8763323.1"/>
    <property type="molecule type" value="Genomic_DNA"/>
</dbReference>
<feature type="coiled-coil region" evidence="1">
    <location>
        <begin position="116"/>
        <end position="143"/>
    </location>
</feature>
<evidence type="ECO:0008006" key="5">
    <source>
        <dbReference type="Google" id="ProtNLM"/>
    </source>
</evidence>
<keyword evidence="4" id="KW-1185">Reference proteome</keyword>
<protein>
    <recommendedName>
        <fullName evidence="5">Phage holin</fullName>
    </recommendedName>
</protein>
<sequence length="157" mass="16969">MNNVYIISGVAVVVILLFVFGYLRYKKIDITGLFDMALKIVGGVEQLYLSGQLSAADRKNTAIKGLTDFLASKGIKVSDTLVNVISLIVEWAVKESDSADINKLIDAKIAPIQKKLDATTKENTELKANISTLQNKLSTVQSAVAPAVVKDTTTPQK</sequence>
<proteinExistence type="predicted"/>
<keyword evidence="2" id="KW-0472">Membrane</keyword>
<keyword evidence="1" id="KW-0175">Coiled coil</keyword>
<reference evidence="3 4" key="1">
    <citation type="submission" date="2024-08" db="EMBL/GenBank/DDBJ databases">
        <title>Clostridium lapicellarii sp. nov., and Clostridium renhuaiense sp. nov., two species isolated from the mud in a fermentation cellar used for producing sauce-flavour Chinese liquors.</title>
        <authorList>
            <person name="Yang F."/>
            <person name="Wang H."/>
            <person name="Chen L.Q."/>
            <person name="Zhou N."/>
            <person name="Lu J.J."/>
            <person name="Pu X.X."/>
            <person name="Wan B."/>
            <person name="Wang L."/>
            <person name="Liu S.J."/>
        </authorList>
    </citation>
    <scope>NUCLEOTIDE SEQUENCE [LARGE SCALE GENOMIC DNA]</scope>
    <source>
        <strain evidence="3 4">MT-113</strain>
    </source>
</reference>
<evidence type="ECO:0000256" key="1">
    <source>
        <dbReference type="SAM" id="Coils"/>
    </source>
</evidence>
<accession>A0ABV4DY80</accession>
<keyword evidence="2" id="KW-0812">Transmembrane</keyword>
<gene>
    <name evidence="3" type="ORF">AB8S09_06675</name>
</gene>
<name>A0ABV4DY80_9CLOT</name>
<feature type="transmembrane region" description="Helical" evidence="2">
    <location>
        <begin position="6"/>
        <end position="23"/>
    </location>
</feature>
<evidence type="ECO:0000313" key="4">
    <source>
        <dbReference type="Proteomes" id="UP001565220"/>
    </source>
</evidence>
<evidence type="ECO:0000256" key="2">
    <source>
        <dbReference type="SAM" id="Phobius"/>
    </source>
</evidence>
<comment type="caution">
    <text evidence="3">The sequence shown here is derived from an EMBL/GenBank/DDBJ whole genome shotgun (WGS) entry which is preliminary data.</text>
</comment>
<evidence type="ECO:0000313" key="3">
    <source>
        <dbReference type="EMBL" id="MEY8763323.1"/>
    </source>
</evidence>
<keyword evidence="2" id="KW-1133">Transmembrane helix</keyword>